<dbReference type="EMBL" id="MRCE01000002">
    <property type="protein sequence ID" value="OKH40620.1"/>
    <property type="molecule type" value="Genomic_DNA"/>
</dbReference>
<dbReference type="OrthoDB" id="9787435at2"/>
<dbReference type="PANTHER" id="PTHR45033:SF2">
    <property type="entry name" value="ZINC-TYPE ALCOHOL DEHYDROGENASE-LIKE PROTEIN C1773.06C"/>
    <property type="match status" value="1"/>
</dbReference>
<protein>
    <submittedName>
        <fullName evidence="2">NAD(P)-dependent alcohol dehydrogenase</fullName>
    </submittedName>
</protein>
<dbReference type="CDD" id="cd08276">
    <property type="entry name" value="MDR7"/>
    <property type="match status" value="1"/>
</dbReference>
<dbReference type="InterPro" id="IPR020843">
    <property type="entry name" value="ER"/>
</dbReference>
<dbReference type="Pfam" id="PF08240">
    <property type="entry name" value="ADH_N"/>
    <property type="match status" value="1"/>
</dbReference>
<proteinExistence type="predicted"/>
<dbReference type="STRING" id="454136.NIES2119_02675"/>
<gene>
    <name evidence="2" type="ORF">NIES2119_02675</name>
</gene>
<dbReference type="PANTHER" id="PTHR45033">
    <property type="match status" value="1"/>
</dbReference>
<dbReference type="InterPro" id="IPR013149">
    <property type="entry name" value="ADH-like_C"/>
</dbReference>
<dbReference type="Pfam" id="PF00107">
    <property type="entry name" value="ADH_zinc_N"/>
    <property type="match status" value="1"/>
</dbReference>
<evidence type="ECO:0000313" key="2">
    <source>
        <dbReference type="EMBL" id="OKH40620.1"/>
    </source>
</evidence>
<name>A0A1U7ISZ7_9CYAN</name>
<dbReference type="Gene3D" id="3.40.50.720">
    <property type="entry name" value="NAD(P)-binding Rossmann-like Domain"/>
    <property type="match status" value="1"/>
</dbReference>
<feature type="domain" description="Enoyl reductase (ER)" evidence="1">
    <location>
        <begin position="11"/>
        <end position="334"/>
    </location>
</feature>
<reference evidence="2 3" key="1">
    <citation type="submission" date="2016-11" db="EMBL/GenBank/DDBJ databases">
        <title>Draft Genome Sequences of Nine Cyanobacterial Strains from Diverse Habitats.</title>
        <authorList>
            <person name="Zhu T."/>
            <person name="Hou S."/>
            <person name="Lu X."/>
            <person name="Hess W.R."/>
        </authorList>
    </citation>
    <scope>NUCLEOTIDE SEQUENCE [LARGE SCALE GENOMIC DNA]</scope>
    <source>
        <strain evidence="2 3">IAM M-71</strain>
    </source>
</reference>
<evidence type="ECO:0000313" key="3">
    <source>
        <dbReference type="Proteomes" id="UP000185860"/>
    </source>
</evidence>
<dbReference type="SUPFAM" id="SSF51735">
    <property type="entry name" value="NAD(P)-binding Rossmann-fold domains"/>
    <property type="match status" value="1"/>
</dbReference>
<accession>A0A1U7ISZ7</accession>
<dbReference type="Proteomes" id="UP000185860">
    <property type="component" value="Unassembled WGS sequence"/>
</dbReference>
<dbReference type="InterPro" id="IPR052711">
    <property type="entry name" value="Zinc_ADH-like"/>
</dbReference>
<evidence type="ECO:0000259" key="1">
    <source>
        <dbReference type="SMART" id="SM00829"/>
    </source>
</evidence>
<comment type="caution">
    <text evidence="2">The sequence shown here is derived from an EMBL/GenBank/DDBJ whole genome shotgun (WGS) entry which is preliminary data.</text>
</comment>
<dbReference type="InterPro" id="IPR011032">
    <property type="entry name" value="GroES-like_sf"/>
</dbReference>
<dbReference type="AlphaFoldDB" id="A0A1U7ISZ7"/>
<sequence>MKVIEIQNSFGLDCLRLCDRQIPTPSIGQVLLKLSAASLNYRDLMVVQGRYNPKQKLPLIPLSDGVGEIVAVGEGVTRVKVGERVASIFFQKWLAGKPSKEVFRSTLGSPVDGVLTEYIVLDENGIIPVPQHLSDIEAATLPCAAVTAWNALITGGNLQAGDTVLLQGTGGVSLFALQFAKMSGARVIIISSSDEKLEKAMKLGATDGINYKTNPNWEEQVYQLTNGEGVDYVVEVGGAGTLPKSFRAVSVGGYISLIGVLTGNTAEVNPLPILNKAVTVQGVYVGSREMFEQMNKAIAFHGIKPIVDRTFHFTEAREALEYLASGAHFGKICLKFE</sequence>
<dbReference type="InterPro" id="IPR013154">
    <property type="entry name" value="ADH-like_N"/>
</dbReference>
<dbReference type="SUPFAM" id="SSF50129">
    <property type="entry name" value="GroES-like"/>
    <property type="match status" value="1"/>
</dbReference>
<dbReference type="SMART" id="SM00829">
    <property type="entry name" value="PKS_ER"/>
    <property type="match status" value="1"/>
</dbReference>
<dbReference type="Gene3D" id="3.90.180.10">
    <property type="entry name" value="Medium-chain alcohol dehydrogenases, catalytic domain"/>
    <property type="match status" value="1"/>
</dbReference>
<dbReference type="GO" id="GO:0016491">
    <property type="term" value="F:oxidoreductase activity"/>
    <property type="evidence" value="ECO:0007669"/>
    <property type="project" value="InterPro"/>
</dbReference>
<dbReference type="InterPro" id="IPR036291">
    <property type="entry name" value="NAD(P)-bd_dom_sf"/>
</dbReference>
<organism evidence="2 3">
    <name type="scientific">[Phormidium ambiguum] IAM M-71</name>
    <dbReference type="NCBI Taxonomy" id="454136"/>
    <lineage>
        <taxon>Bacteria</taxon>
        <taxon>Bacillati</taxon>
        <taxon>Cyanobacteriota</taxon>
        <taxon>Cyanophyceae</taxon>
        <taxon>Oscillatoriophycideae</taxon>
        <taxon>Aerosakkonematales</taxon>
        <taxon>Aerosakkonemataceae</taxon>
        <taxon>Floridanema</taxon>
    </lineage>
</organism>